<evidence type="ECO:0000313" key="4">
    <source>
        <dbReference type="Proteomes" id="UP000887568"/>
    </source>
</evidence>
<dbReference type="InterPro" id="IPR022041">
    <property type="entry name" value="Methyltransf_FA"/>
</dbReference>
<evidence type="ECO:0000256" key="1">
    <source>
        <dbReference type="SAM" id="SignalP"/>
    </source>
</evidence>
<dbReference type="Proteomes" id="UP000887568">
    <property type="component" value="Unplaced"/>
</dbReference>
<proteinExistence type="predicted"/>
<dbReference type="EnsemblMetazoa" id="XM_038208766.1">
    <property type="protein sequence ID" value="XP_038064694.1"/>
    <property type="gene ID" value="LOC119735074"/>
</dbReference>
<keyword evidence="4" id="KW-1185">Reference proteome</keyword>
<dbReference type="GeneID" id="119735074"/>
<keyword evidence="1" id="KW-0732">Signal</keyword>
<feature type="domain" description="Farnesoic acid O-methyl transferase" evidence="2">
    <location>
        <begin position="119"/>
        <end position="260"/>
    </location>
</feature>
<organism evidence="3 4">
    <name type="scientific">Patiria miniata</name>
    <name type="common">Bat star</name>
    <name type="synonym">Asterina miniata</name>
    <dbReference type="NCBI Taxonomy" id="46514"/>
    <lineage>
        <taxon>Eukaryota</taxon>
        <taxon>Metazoa</taxon>
        <taxon>Echinodermata</taxon>
        <taxon>Eleutherozoa</taxon>
        <taxon>Asterozoa</taxon>
        <taxon>Asteroidea</taxon>
        <taxon>Valvatacea</taxon>
        <taxon>Valvatida</taxon>
        <taxon>Asterinidae</taxon>
        <taxon>Patiria</taxon>
    </lineage>
</organism>
<dbReference type="OMA" id="EFKHFWV"/>
<sequence length="265" mass="28536">MGEYVSTNRGQIRLVWIICGLLSGVEAQCYVGCEPDSSGHAAWVMPTQDPCVCRGQALRLGGINIATARSVTPTYYNLSEIANAADSGPVLTGLASCPDEDTGDGKLHCHTFEDSTGGEYRYEFAKLPKSEDGKFLVKFSVRSKNDVHISLSSQNNDVADMYEIVIGGPNGVSAIRRCSQCRDLASEFESSGWLDKSEFKHFWVGATPGTKGRGGSDVLTIALGKDSEVEAIVSYEDSSPLPVEYLGFKQGTDTSVASYRFCGLN</sequence>
<dbReference type="Pfam" id="PF12248">
    <property type="entry name" value="Methyltransf_FA"/>
    <property type="match status" value="1"/>
</dbReference>
<evidence type="ECO:0000259" key="2">
    <source>
        <dbReference type="Pfam" id="PF12248"/>
    </source>
</evidence>
<accession>A0A914AMN5</accession>
<reference evidence="3" key="1">
    <citation type="submission" date="2022-11" db="UniProtKB">
        <authorList>
            <consortium name="EnsemblMetazoa"/>
        </authorList>
    </citation>
    <scope>IDENTIFICATION</scope>
</reference>
<dbReference type="RefSeq" id="XP_038064694.1">
    <property type="nucleotide sequence ID" value="XM_038208766.1"/>
</dbReference>
<dbReference type="PANTHER" id="PTHR36695">
    <property type="entry name" value="AGAP008648-PA"/>
    <property type="match status" value="1"/>
</dbReference>
<feature type="signal peptide" evidence="1">
    <location>
        <begin position="1"/>
        <end position="27"/>
    </location>
</feature>
<feature type="chain" id="PRO_5037194705" description="Farnesoic acid O-methyl transferase domain-containing protein" evidence="1">
    <location>
        <begin position="28"/>
        <end position="265"/>
    </location>
</feature>
<protein>
    <recommendedName>
        <fullName evidence="2">Farnesoic acid O-methyl transferase domain-containing protein</fullName>
    </recommendedName>
</protein>
<dbReference type="PANTHER" id="PTHR36695:SF12">
    <property type="entry name" value="AGAP008648-PA"/>
    <property type="match status" value="1"/>
</dbReference>
<evidence type="ECO:0000313" key="3">
    <source>
        <dbReference type="EnsemblMetazoa" id="XP_038064694.1"/>
    </source>
</evidence>
<name>A0A914AMN5_PATMI</name>
<dbReference type="OrthoDB" id="10067834at2759"/>
<dbReference type="AlphaFoldDB" id="A0A914AMN5"/>